<dbReference type="CDD" id="cd00610">
    <property type="entry name" value="OAT_like"/>
    <property type="match status" value="1"/>
</dbReference>
<dbReference type="NCBIfam" id="TIGR00700">
    <property type="entry name" value="GABAtrnsam"/>
    <property type="match status" value="1"/>
</dbReference>
<dbReference type="FunFam" id="3.40.640.10:FF:000013">
    <property type="entry name" value="4-aminobutyrate aminotransferase"/>
    <property type="match status" value="1"/>
</dbReference>
<evidence type="ECO:0000256" key="3">
    <source>
        <dbReference type="ARBA" id="ARBA00005176"/>
    </source>
</evidence>
<evidence type="ECO:0000256" key="8">
    <source>
        <dbReference type="ARBA" id="ARBA00022679"/>
    </source>
</evidence>
<dbReference type="EC" id="2.6.1.19" evidence="6"/>
<evidence type="ECO:0000256" key="11">
    <source>
        <dbReference type="ARBA" id="ARBA00030204"/>
    </source>
</evidence>
<dbReference type="SUPFAM" id="SSF53383">
    <property type="entry name" value="PLP-dependent transferases"/>
    <property type="match status" value="1"/>
</dbReference>
<proteinExistence type="inferred from homology"/>
<dbReference type="GO" id="GO:0009448">
    <property type="term" value="P:gamma-aminobutyric acid metabolic process"/>
    <property type="evidence" value="ECO:0007669"/>
    <property type="project" value="InterPro"/>
</dbReference>
<comment type="catalytic activity">
    <reaction evidence="14">
        <text>4-aminobutanoate + 2-oxoglutarate = succinate semialdehyde + L-glutamate</text>
        <dbReference type="Rhea" id="RHEA:23352"/>
        <dbReference type="ChEBI" id="CHEBI:16810"/>
        <dbReference type="ChEBI" id="CHEBI:29985"/>
        <dbReference type="ChEBI" id="CHEBI:57706"/>
        <dbReference type="ChEBI" id="CHEBI:59888"/>
        <dbReference type="EC" id="2.6.1.19"/>
    </reaction>
</comment>
<evidence type="ECO:0000256" key="7">
    <source>
        <dbReference type="ARBA" id="ARBA00022576"/>
    </source>
</evidence>
<evidence type="ECO:0000256" key="12">
    <source>
        <dbReference type="ARBA" id="ARBA00030857"/>
    </source>
</evidence>
<dbReference type="InterPro" id="IPR015424">
    <property type="entry name" value="PyrdxlP-dep_Trfase"/>
</dbReference>
<evidence type="ECO:0000256" key="6">
    <source>
        <dbReference type="ARBA" id="ARBA00012912"/>
    </source>
</evidence>
<evidence type="ECO:0000313" key="18">
    <source>
        <dbReference type="Proteomes" id="UP001211044"/>
    </source>
</evidence>
<dbReference type="InterPro" id="IPR005814">
    <property type="entry name" value="Aminotrans_3"/>
</dbReference>
<evidence type="ECO:0000256" key="4">
    <source>
        <dbReference type="ARBA" id="ARBA00008954"/>
    </source>
</evidence>
<evidence type="ECO:0000256" key="1">
    <source>
        <dbReference type="ARBA" id="ARBA00001750"/>
    </source>
</evidence>
<evidence type="ECO:0000256" key="10">
    <source>
        <dbReference type="ARBA" id="ARBA00029760"/>
    </source>
</evidence>
<dbReference type="InterPro" id="IPR015421">
    <property type="entry name" value="PyrdxlP-dep_Trfase_major"/>
</dbReference>
<dbReference type="PANTHER" id="PTHR11986">
    <property type="entry name" value="AMINOTRANSFERASE CLASS III"/>
    <property type="match status" value="1"/>
</dbReference>
<dbReference type="Proteomes" id="UP001211044">
    <property type="component" value="Chromosome"/>
</dbReference>
<dbReference type="EC" id="2.6.1.22" evidence="5"/>
<comment type="similarity">
    <text evidence="4 16">Belongs to the class-III pyridoxal-phosphate-dependent aminotransferase family.</text>
</comment>
<dbReference type="GO" id="GO:0034386">
    <property type="term" value="F:4-aminobutyrate:2-oxoglutarate transaminase activity"/>
    <property type="evidence" value="ECO:0007669"/>
    <property type="project" value="UniProtKB-EC"/>
</dbReference>
<evidence type="ECO:0000256" key="14">
    <source>
        <dbReference type="ARBA" id="ARBA00048021"/>
    </source>
</evidence>
<dbReference type="InterPro" id="IPR049704">
    <property type="entry name" value="Aminotrans_3_PPA_site"/>
</dbReference>
<keyword evidence="8 17" id="KW-0808">Transferase</keyword>
<comment type="catalytic activity">
    <reaction evidence="1">
        <text>(S)-3-amino-2-methylpropanoate + 2-oxoglutarate = 2-methyl-3-oxopropanoate + L-glutamate</text>
        <dbReference type="Rhea" id="RHEA:13993"/>
        <dbReference type="ChEBI" id="CHEBI:16810"/>
        <dbReference type="ChEBI" id="CHEBI:29985"/>
        <dbReference type="ChEBI" id="CHEBI:57700"/>
        <dbReference type="ChEBI" id="CHEBI:58655"/>
        <dbReference type="EC" id="2.6.1.22"/>
    </reaction>
</comment>
<comment type="cofactor">
    <cofactor evidence="2">
        <name>pyridoxal 5'-phosphate</name>
        <dbReference type="ChEBI" id="CHEBI:597326"/>
    </cofactor>
</comment>
<dbReference type="EMBL" id="CP116394">
    <property type="protein sequence ID" value="WCE46993.1"/>
    <property type="molecule type" value="Genomic_DNA"/>
</dbReference>
<dbReference type="Pfam" id="PF00202">
    <property type="entry name" value="Aminotran_3"/>
    <property type="match status" value="1"/>
</dbReference>
<evidence type="ECO:0000256" key="2">
    <source>
        <dbReference type="ARBA" id="ARBA00001933"/>
    </source>
</evidence>
<dbReference type="AlphaFoldDB" id="A0AB38XRP0"/>
<reference evidence="17" key="1">
    <citation type="submission" date="2023-01" db="EMBL/GenBank/DDBJ databases">
        <title>Comparative Genomic Analysis of the Clinically-Derived Winkia Strain NY0527 Provides Evidence into the Taxonomic Reassignment of Winkia neuii and Characterizes Their Virulence Traits.</title>
        <authorList>
            <person name="Cai X."/>
            <person name="Peng Y."/>
            <person name="Li M."/>
            <person name="Qiu Y."/>
            <person name="Wang Y."/>
            <person name="Xu L."/>
            <person name="Hou Q."/>
        </authorList>
    </citation>
    <scope>NUCLEOTIDE SEQUENCE</scope>
    <source>
        <strain evidence="17">NY0527</strain>
    </source>
</reference>
<dbReference type="Gene3D" id="3.90.1150.10">
    <property type="entry name" value="Aspartate Aminotransferase, domain 1"/>
    <property type="match status" value="1"/>
</dbReference>
<evidence type="ECO:0000256" key="15">
    <source>
        <dbReference type="ARBA" id="ARBA00050054"/>
    </source>
</evidence>
<evidence type="ECO:0000256" key="5">
    <source>
        <dbReference type="ARBA" id="ARBA00012876"/>
    </source>
</evidence>
<dbReference type="GO" id="GO:0042802">
    <property type="term" value="F:identical protein binding"/>
    <property type="evidence" value="ECO:0007669"/>
    <property type="project" value="TreeGrafter"/>
</dbReference>
<dbReference type="GO" id="GO:0047298">
    <property type="term" value="F:(S)-3-amino-2-methylpropionate transaminase activity"/>
    <property type="evidence" value="ECO:0007669"/>
    <property type="project" value="UniProtKB-EC"/>
</dbReference>
<sequence>MSKLPFPQVRNIVTDLPGPKSEAFAKRKQDAVSACVATQNPIYAQYAGGGVIVDLDGNSFIDMGSGIAVTTVGASNERVAKAIKEQADKFTHTCFMTTPYEGYVEVCEFLNQATPGDFPKRSVLLNSGSEAVENAVKVARRFTGKPAVAAFEHAYHGRTNLTMAMTAKVDPYKSGYGPFAPEIYRMPMSNPYRDGLDGDQAAKRTINWLEKMIGAKSLACIVIEPLQGEGGFIVPAPGFLQNLAKWAKENDVVFVADEVQCGYGRTGKMFDSEWEGIEPDVICTAKGIAGGMPLSAITGREEIMNAGVPGGLGGTYGGNPVSCAAALAVAESIKNDGLLEVAQKFEQIISKRMGDLAARDNRIGDVRGRGAMMAIELVDEAGAPDAALAKEIQKRAYQAGVILLSCGTEGNVIRMLPPLSMPEELLEEALGVIEEILKEI</sequence>
<dbReference type="PROSITE" id="PS00600">
    <property type="entry name" value="AA_TRANSFER_CLASS_3"/>
    <property type="match status" value="1"/>
</dbReference>
<evidence type="ECO:0000256" key="16">
    <source>
        <dbReference type="RuleBase" id="RU003560"/>
    </source>
</evidence>
<evidence type="ECO:0000256" key="13">
    <source>
        <dbReference type="ARBA" id="ARBA00031787"/>
    </source>
</evidence>
<dbReference type="InterPro" id="IPR015422">
    <property type="entry name" value="PyrdxlP-dep_Trfase_small"/>
</dbReference>
<gene>
    <name evidence="17" type="primary">gabT</name>
    <name evidence="17" type="ORF">PIG85_04930</name>
</gene>
<dbReference type="RefSeq" id="WP_004805474.1">
    <property type="nucleotide sequence ID" value="NZ_CP116394.1"/>
</dbReference>
<dbReference type="KEGG" id="wne:PIG85_04930"/>
<name>A0AB38XRP0_9ACTO</name>
<dbReference type="Gene3D" id="3.40.640.10">
    <property type="entry name" value="Type I PLP-dependent aspartate aminotransferase-like (Major domain)"/>
    <property type="match status" value="1"/>
</dbReference>
<accession>A0AB38XRP0</accession>
<protein>
    <recommendedName>
        <fullName evidence="12">(S)-3-amino-2-methylpropionate transaminase</fullName>
        <ecNumber evidence="6">2.6.1.19</ecNumber>
        <ecNumber evidence="5">2.6.1.22</ecNumber>
    </recommendedName>
    <alternativeName>
        <fullName evidence="13">GABA aminotransferase</fullName>
    </alternativeName>
    <alternativeName>
        <fullName evidence="11">Gamma-amino-N-butyrate transaminase</fullName>
    </alternativeName>
    <alternativeName>
        <fullName evidence="15">Glutamate:succinic semialdehyde transaminase</fullName>
    </alternativeName>
    <alternativeName>
        <fullName evidence="10">L-AIBAT</fullName>
    </alternativeName>
</protein>
<dbReference type="InterPro" id="IPR050103">
    <property type="entry name" value="Class-III_PLP-dep_AT"/>
</dbReference>
<dbReference type="GO" id="GO:0030170">
    <property type="term" value="F:pyridoxal phosphate binding"/>
    <property type="evidence" value="ECO:0007669"/>
    <property type="project" value="InterPro"/>
</dbReference>
<dbReference type="InterPro" id="IPR004632">
    <property type="entry name" value="4NH2But_aminotransferase_bac"/>
</dbReference>
<comment type="pathway">
    <text evidence="3">Amino-acid degradation; 4-aminobutanoate degradation.</text>
</comment>
<evidence type="ECO:0000313" key="17">
    <source>
        <dbReference type="EMBL" id="WCE46993.1"/>
    </source>
</evidence>
<organism evidence="17 18">
    <name type="scientific">Winkia neuii subsp. anitrata</name>
    <dbReference type="NCBI Taxonomy" id="29318"/>
    <lineage>
        <taxon>Bacteria</taxon>
        <taxon>Bacillati</taxon>
        <taxon>Actinomycetota</taxon>
        <taxon>Actinomycetes</taxon>
        <taxon>Actinomycetales</taxon>
        <taxon>Actinomycetaceae</taxon>
        <taxon>Winkia</taxon>
    </lineage>
</organism>
<dbReference type="PIRSF" id="PIRSF000521">
    <property type="entry name" value="Transaminase_4ab_Lys_Orn"/>
    <property type="match status" value="1"/>
</dbReference>
<evidence type="ECO:0000256" key="9">
    <source>
        <dbReference type="ARBA" id="ARBA00022898"/>
    </source>
</evidence>
<keyword evidence="7 17" id="KW-0032">Aminotransferase</keyword>
<keyword evidence="9 16" id="KW-0663">Pyridoxal phosphate</keyword>
<dbReference type="NCBIfam" id="NF004714">
    <property type="entry name" value="PRK06058.1"/>
    <property type="match status" value="1"/>
</dbReference>